<accession>A0A3P3XGB8</accession>
<dbReference type="UniPathway" id="UPA00253">
    <property type="reaction ID" value="UER00332"/>
</dbReference>
<gene>
    <name evidence="11 13" type="primary">nadD</name>
    <name evidence="13" type="ORF">SPIROBIBN47_110033</name>
</gene>
<dbReference type="NCBIfam" id="TIGR00482">
    <property type="entry name" value="nicotinate (nicotinamide) nucleotide adenylyltransferase"/>
    <property type="match status" value="1"/>
</dbReference>
<evidence type="ECO:0000256" key="7">
    <source>
        <dbReference type="ARBA" id="ARBA00022741"/>
    </source>
</evidence>
<keyword evidence="5 11" id="KW-0808">Transferase</keyword>
<dbReference type="PANTHER" id="PTHR39321:SF3">
    <property type="entry name" value="PHOSPHOPANTETHEINE ADENYLYLTRANSFERASE"/>
    <property type="match status" value="1"/>
</dbReference>
<keyword evidence="7 11" id="KW-0547">Nucleotide-binding</keyword>
<comment type="pathway">
    <text evidence="2 11">Cofactor biosynthesis; NAD(+) biosynthesis; deamido-NAD(+) from nicotinate D-ribonucleotide: step 1/1.</text>
</comment>
<protein>
    <recommendedName>
        <fullName evidence="11">Probable nicotinate-nucleotide adenylyltransferase</fullName>
        <ecNumber evidence="11">2.7.7.18</ecNumber>
    </recommendedName>
    <alternativeName>
        <fullName evidence="11">Deamido-NAD(+) diphosphorylase</fullName>
    </alternativeName>
    <alternativeName>
        <fullName evidence="11">Deamido-NAD(+) pyrophosphorylase</fullName>
    </alternativeName>
    <alternativeName>
        <fullName evidence="11">Nicotinate mononucleotide adenylyltransferase</fullName>
        <shortName evidence="11">NaMN adenylyltransferase</shortName>
    </alternativeName>
</protein>
<dbReference type="InterPro" id="IPR004821">
    <property type="entry name" value="Cyt_trans-like"/>
</dbReference>
<comment type="catalytic activity">
    <reaction evidence="10 11">
        <text>nicotinate beta-D-ribonucleotide + ATP + H(+) = deamido-NAD(+) + diphosphate</text>
        <dbReference type="Rhea" id="RHEA:22860"/>
        <dbReference type="ChEBI" id="CHEBI:15378"/>
        <dbReference type="ChEBI" id="CHEBI:30616"/>
        <dbReference type="ChEBI" id="CHEBI:33019"/>
        <dbReference type="ChEBI" id="CHEBI:57502"/>
        <dbReference type="ChEBI" id="CHEBI:58437"/>
        <dbReference type="EC" id="2.7.7.18"/>
    </reaction>
</comment>
<dbReference type="GO" id="GO:0009435">
    <property type="term" value="P:NAD+ biosynthetic process"/>
    <property type="evidence" value="ECO:0007669"/>
    <property type="project" value="UniProtKB-UniRule"/>
</dbReference>
<evidence type="ECO:0000256" key="4">
    <source>
        <dbReference type="ARBA" id="ARBA00022642"/>
    </source>
</evidence>
<name>A0A3P3XGB8_9SPIR</name>
<keyword evidence="4 11" id="KW-0662">Pyridine nucleotide biosynthesis</keyword>
<dbReference type="AlphaFoldDB" id="A0A3P3XGB8"/>
<evidence type="ECO:0000256" key="5">
    <source>
        <dbReference type="ARBA" id="ARBA00022679"/>
    </source>
</evidence>
<evidence type="ECO:0000256" key="8">
    <source>
        <dbReference type="ARBA" id="ARBA00022840"/>
    </source>
</evidence>
<dbReference type="EC" id="2.7.7.18" evidence="11"/>
<dbReference type="GO" id="GO:0004515">
    <property type="term" value="F:nicotinate-nucleotide adenylyltransferase activity"/>
    <property type="evidence" value="ECO:0007669"/>
    <property type="project" value="UniProtKB-UniRule"/>
</dbReference>
<keyword evidence="6 11" id="KW-0548">Nucleotidyltransferase</keyword>
<dbReference type="PANTHER" id="PTHR39321">
    <property type="entry name" value="NICOTINATE-NUCLEOTIDE ADENYLYLTRANSFERASE-RELATED"/>
    <property type="match status" value="1"/>
</dbReference>
<evidence type="ECO:0000256" key="9">
    <source>
        <dbReference type="ARBA" id="ARBA00023027"/>
    </source>
</evidence>
<feature type="domain" description="Cytidyltransferase-like" evidence="12">
    <location>
        <begin position="5"/>
        <end position="164"/>
    </location>
</feature>
<organism evidence="13">
    <name type="scientific">uncultured spirochete</name>
    <dbReference type="NCBI Taxonomy" id="156406"/>
    <lineage>
        <taxon>Bacteria</taxon>
        <taxon>Pseudomonadati</taxon>
        <taxon>Spirochaetota</taxon>
        <taxon>Spirochaetia</taxon>
        <taxon>Spirochaetales</taxon>
        <taxon>environmental samples</taxon>
    </lineage>
</organism>
<evidence type="ECO:0000256" key="3">
    <source>
        <dbReference type="ARBA" id="ARBA00009014"/>
    </source>
</evidence>
<dbReference type="Pfam" id="PF01467">
    <property type="entry name" value="CTP_transf_like"/>
    <property type="match status" value="1"/>
</dbReference>
<evidence type="ECO:0000256" key="11">
    <source>
        <dbReference type="HAMAP-Rule" id="MF_00244"/>
    </source>
</evidence>
<evidence type="ECO:0000313" key="13">
    <source>
        <dbReference type="EMBL" id="SLM10082.1"/>
    </source>
</evidence>
<reference evidence="13" key="1">
    <citation type="submission" date="2017-02" db="EMBL/GenBank/DDBJ databases">
        <authorList>
            <person name="Regsiter A."/>
            <person name="William W."/>
        </authorList>
    </citation>
    <scope>NUCLEOTIDE SEQUENCE</scope>
    <source>
        <strain evidence="13">Bib</strain>
    </source>
</reference>
<comment type="similarity">
    <text evidence="3 11">Belongs to the NadD family.</text>
</comment>
<dbReference type="EMBL" id="FWDM01000003">
    <property type="protein sequence ID" value="SLM10082.1"/>
    <property type="molecule type" value="Genomic_DNA"/>
</dbReference>
<dbReference type="SUPFAM" id="SSF52374">
    <property type="entry name" value="Nucleotidylyl transferase"/>
    <property type="match status" value="1"/>
</dbReference>
<dbReference type="CDD" id="cd02165">
    <property type="entry name" value="NMNAT"/>
    <property type="match status" value="1"/>
</dbReference>
<dbReference type="GO" id="GO:0005524">
    <property type="term" value="F:ATP binding"/>
    <property type="evidence" value="ECO:0007669"/>
    <property type="project" value="UniProtKB-KW"/>
</dbReference>
<keyword evidence="8 11" id="KW-0067">ATP-binding</keyword>
<comment type="function">
    <text evidence="1 11">Catalyzes the reversible adenylation of nicotinate mononucleotide (NaMN) to nicotinic acid adenine dinucleotide (NaAD).</text>
</comment>
<keyword evidence="9 11" id="KW-0520">NAD</keyword>
<evidence type="ECO:0000256" key="10">
    <source>
        <dbReference type="ARBA" id="ARBA00048721"/>
    </source>
</evidence>
<dbReference type="InterPro" id="IPR014729">
    <property type="entry name" value="Rossmann-like_a/b/a_fold"/>
</dbReference>
<proteinExistence type="inferred from homology"/>
<dbReference type="HAMAP" id="MF_00244">
    <property type="entry name" value="NaMN_adenylyltr"/>
    <property type="match status" value="1"/>
</dbReference>
<evidence type="ECO:0000259" key="12">
    <source>
        <dbReference type="Pfam" id="PF01467"/>
    </source>
</evidence>
<evidence type="ECO:0000256" key="1">
    <source>
        <dbReference type="ARBA" id="ARBA00002324"/>
    </source>
</evidence>
<sequence length="192" mass="21672">MRIALLGGSFNPPHIGHIILAEEILGTLDYDRVLFIPANIPPHKEPQGDPGTDMRLAMLHATLEGWSEFAIEPCELKRPGISYTIDTLREISRKYSFDGKPGLVIGDDLAPDFLKVWKDPELILEYADIIVAHREHAEELSLPYAHRYIKNLLIPVSSTLVRERIANHGAWRSLVSPGVQEIIETYGLYRNI</sequence>
<dbReference type="Gene3D" id="3.40.50.620">
    <property type="entry name" value="HUPs"/>
    <property type="match status" value="1"/>
</dbReference>
<dbReference type="InterPro" id="IPR005248">
    <property type="entry name" value="NadD/NMNAT"/>
</dbReference>
<evidence type="ECO:0000256" key="6">
    <source>
        <dbReference type="ARBA" id="ARBA00022695"/>
    </source>
</evidence>
<evidence type="ECO:0000256" key="2">
    <source>
        <dbReference type="ARBA" id="ARBA00005019"/>
    </source>
</evidence>